<evidence type="ECO:0000259" key="1">
    <source>
        <dbReference type="Pfam" id="PF00646"/>
    </source>
</evidence>
<evidence type="ECO:0000313" key="3">
    <source>
        <dbReference type="EMBL" id="GJM85085.1"/>
    </source>
</evidence>
<dbReference type="AlphaFoldDB" id="A0AAV5BHI1"/>
<sequence>MPNVDVDPPPWSSGLPPAVLRRLPSHADRVRFAASCRPWRAAASSTSHHQPPDPPPLPWLALPATGAFLSFPCSDETTSVKLPGAAAARYHGSCDDWLVFNHNYEEEYLLLNPFSGATARLPPLSRARNVVRHPREGTALEPVDVIRDDGRAPPNASVRKMAIVVTRPGRDRDRKAVVVVVVAIIGDKASGKVAACRLDGGGDGAGFWVVRAHEQWRALSDMAVHDGKVHVVDEGGDLYVVGVEEDERTGAPVITSLGRPVARAASAPAVASRHLVASGGKLLMVATRAGDGAFAVFEVDRRSARWKQVWSVGDDVVLFVGPWSSVARSVAPYEMRGNVIYFLDDDGRVGGYDMRDGKTTYNLSPAVPHGGGDTPATWLFSRGEPERGLTLCDVPSDVLAQQVLDRLPRHDQLSLRQVCRCLRGAVQQHCPPRRPPQGQAPAYLVRPDGTVFIHPDLTSLYLHDVAGYRGAACDGWLLFHDDDEGSLLRLKNLFTGRTRLLPSLRDMVVLPGGAVAVLLGRDRLSKLALCSSTSSSSAWAMSARDAWRRYEDMALCGGRLYALTTAEDLIAFDVITGTRDGEGGGGGPAVSRVELAIMGGYATPHHHDDGPVARYLVGSRATTTTMFMVRRPLRLAEGETAPRLEVFRADLASMRWEEVTTTLSGGDDEEEGVALFVGRLCSRAVRVRGGGGDAVLRGDRVFFLPDDAAGPSSYFLHRVAVYDMRDGTVMELPKLKLWRDAPAPATWLFPEDDSPL</sequence>
<proteinExistence type="predicted"/>
<dbReference type="SUPFAM" id="SSF69322">
    <property type="entry name" value="Tricorn protease domain 2"/>
    <property type="match status" value="1"/>
</dbReference>
<keyword evidence="5" id="KW-1185">Reference proteome</keyword>
<feature type="domain" description="KIB1-4 beta-propeller" evidence="2">
    <location>
        <begin position="471"/>
        <end position="723"/>
    </location>
</feature>
<protein>
    <recommendedName>
        <fullName evidence="6">DUF295 domain-containing protein</fullName>
    </recommendedName>
</protein>
<dbReference type="PANTHER" id="PTHR33110">
    <property type="entry name" value="F-BOX/KELCH-REPEAT PROTEIN-RELATED"/>
    <property type="match status" value="1"/>
</dbReference>
<dbReference type="InterPro" id="IPR005174">
    <property type="entry name" value="KIB1-4_b-propeller"/>
</dbReference>
<reference evidence="3" key="1">
    <citation type="journal article" date="2018" name="DNA Res.">
        <title>Multiple hybrid de novo genome assembly of finger millet, an orphan allotetraploid crop.</title>
        <authorList>
            <person name="Hatakeyama M."/>
            <person name="Aluri S."/>
            <person name="Balachadran M.T."/>
            <person name="Sivarajan S.R."/>
            <person name="Patrignani A."/>
            <person name="Gruter S."/>
            <person name="Poveda L."/>
            <person name="Shimizu-Inatsugi R."/>
            <person name="Baeten J."/>
            <person name="Francoijs K.J."/>
            <person name="Nataraja K.N."/>
            <person name="Reddy Y.A.N."/>
            <person name="Phadnis S."/>
            <person name="Ravikumar R.L."/>
            <person name="Schlapbach R."/>
            <person name="Sreeman S.M."/>
            <person name="Shimizu K.K."/>
        </authorList>
    </citation>
    <scope>NUCLEOTIDE SEQUENCE</scope>
</reference>
<dbReference type="Gene3D" id="2.130.10.10">
    <property type="entry name" value="YVTN repeat-like/Quinoprotein amine dehydrogenase"/>
    <property type="match status" value="1"/>
</dbReference>
<dbReference type="PANTHER" id="PTHR33110:SF71">
    <property type="entry name" value="F-BOX_KELCH-REPEAT PROTEIN"/>
    <property type="match status" value="1"/>
</dbReference>
<dbReference type="InterPro" id="IPR001810">
    <property type="entry name" value="F-box_dom"/>
</dbReference>
<organism evidence="3 5">
    <name type="scientific">Eleusine coracana subsp. coracana</name>
    <dbReference type="NCBI Taxonomy" id="191504"/>
    <lineage>
        <taxon>Eukaryota</taxon>
        <taxon>Viridiplantae</taxon>
        <taxon>Streptophyta</taxon>
        <taxon>Embryophyta</taxon>
        <taxon>Tracheophyta</taxon>
        <taxon>Spermatophyta</taxon>
        <taxon>Magnoliopsida</taxon>
        <taxon>Liliopsida</taxon>
        <taxon>Poales</taxon>
        <taxon>Poaceae</taxon>
        <taxon>PACMAD clade</taxon>
        <taxon>Chloridoideae</taxon>
        <taxon>Cynodonteae</taxon>
        <taxon>Eleusininae</taxon>
        <taxon>Eleusine</taxon>
    </lineage>
</organism>
<accession>A0AAV5BHI1</accession>
<name>A0AAV5BHI1_ELECO</name>
<evidence type="ECO:0000313" key="5">
    <source>
        <dbReference type="Proteomes" id="UP001054889"/>
    </source>
</evidence>
<evidence type="ECO:0000259" key="2">
    <source>
        <dbReference type="Pfam" id="PF03478"/>
    </source>
</evidence>
<evidence type="ECO:0008006" key="6">
    <source>
        <dbReference type="Google" id="ProtNLM"/>
    </source>
</evidence>
<dbReference type="Pfam" id="PF00646">
    <property type="entry name" value="F-box"/>
    <property type="match status" value="1"/>
</dbReference>
<reference evidence="3" key="2">
    <citation type="submission" date="2021-12" db="EMBL/GenBank/DDBJ databases">
        <title>Resequencing data analysis of finger millet.</title>
        <authorList>
            <person name="Hatakeyama M."/>
            <person name="Aluri S."/>
            <person name="Balachadran M.T."/>
            <person name="Sivarajan S.R."/>
            <person name="Poveda L."/>
            <person name="Shimizu-Inatsugi R."/>
            <person name="Schlapbach R."/>
            <person name="Sreeman S.M."/>
            <person name="Shimizu K.K."/>
        </authorList>
    </citation>
    <scope>NUCLEOTIDE SEQUENCE</scope>
</reference>
<feature type="domain" description="KIB1-4 beta-propeller" evidence="2">
    <location>
        <begin position="73"/>
        <end position="353"/>
    </location>
</feature>
<comment type="caution">
    <text evidence="3">The sequence shown here is derived from an EMBL/GenBank/DDBJ whole genome shotgun (WGS) entry which is preliminary data.</text>
</comment>
<evidence type="ECO:0000313" key="4">
    <source>
        <dbReference type="EMBL" id="GJM85713.1"/>
    </source>
</evidence>
<dbReference type="EMBL" id="BQKI01000001">
    <property type="protein sequence ID" value="GJM85713.1"/>
    <property type="molecule type" value="Genomic_DNA"/>
</dbReference>
<gene>
    <name evidence="3" type="primary">ga00819</name>
    <name evidence="4" type="synonym">ga01506</name>
    <name evidence="3" type="ORF">PR202_ga00819</name>
    <name evidence="4" type="ORF">PR202_ga01506</name>
</gene>
<dbReference type="Pfam" id="PF03478">
    <property type="entry name" value="Beta-prop_KIB1-4"/>
    <property type="match status" value="2"/>
</dbReference>
<dbReference type="Proteomes" id="UP001054889">
    <property type="component" value="Unassembled WGS sequence"/>
</dbReference>
<dbReference type="InterPro" id="IPR015943">
    <property type="entry name" value="WD40/YVTN_repeat-like_dom_sf"/>
</dbReference>
<feature type="domain" description="F-box" evidence="1">
    <location>
        <begin position="397"/>
        <end position="429"/>
    </location>
</feature>
<dbReference type="EMBL" id="BQKI01000001">
    <property type="protein sequence ID" value="GJM85085.1"/>
    <property type="molecule type" value="Genomic_DNA"/>
</dbReference>